<gene>
    <name evidence="2" type="ORF">BC6307_17805</name>
</gene>
<protein>
    <submittedName>
        <fullName evidence="2">Uncharacterized protein</fullName>
    </submittedName>
</protein>
<proteinExistence type="predicted"/>
<dbReference type="RefSeq" id="WP_066412493.1">
    <property type="nucleotide sequence ID" value="NZ_CP018866.1"/>
</dbReference>
<evidence type="ECO:0000313" key="2">
    <source>
        <dbReference type="EMBL" id="AST92983.1"/>
    </source>
</evidence>
<feature type="compositionally biased region" description="Basic and acidic residues" evidence="1">
    <location>
        <begin position="24"/>
        <end position="40"/>
    </location>
</feature>
<evidence type="ECO:0000256" key="1">
    <source>
        <dbReference type="SAM" id="MobiDB-lite"/>
    </source>
</evidence>
<feature type="region of interest" description="Disordered" evidence="1">
    <location>
        <begin position="24"/>
        <end position="46"/>
    </location>
</feature>
<sequence length="176" mass="20571">MKLKAFLFLTVLCLLVACGNDEEKKKKEKEEATPKTEETQRQTGNYTTLEELENMDISSENFNWDDIYISRETFNEILKGLTEPDAEEEVLIDRAEYIEPNTIEIVINNKEGESLENTFQAVFLDTFIRQFYKHSELYKEEEPRIRIVDLDEVVVAENTEPINFDEEENANTEEGN</sequence>
<dbReference type="AlphaFoldDB" id="A0A223KUI4"/>
<dbReference type="KEGG" id="bcoh:BC6307_17805"/>
<organism evidence="2 3">
    <name type="scientific">Sutcliffiella cohnii</name>
    <dbReference type="NCBI Taxonomy" id="33932"/>
    <lineage>
        <taxon>Bacteria</taxon>
        <taxon>Bacillati</taxon>
        <taxon>Bacillota</taxon>
        <taxon>Bacilli</taxon>
        <taxon>Bacillales</taxon>
        <taxon>Bacillaceae</taxon>
        <taxon>Sutcliffiella</taxon>
    </lineage>
</organism>
<dbReference type="PROSITE" id="PS51257">
    <property type="entry name" value="PROKAR_LIPOPROTEIN"/>
    <property type="match status" value="1"/>
</dbReference>
<keyword evidence="3" id="KW-1185">Reference proteome</keyword>
<dbReference type="EMBL" id="CP018866">
    <property type="protein sequence ID" value="AST92983.1"/>
    <property type="molecule type" value="Genomic_DNA"/>
</dbReference>
<accession>A0A223KUI4</accession>
<name>A0A223KUI4_9BACI</name>
<reference evidence="2 3" key="1">
    <citation type="submission" date="2016-12" db="EMBL/GenBank/DDBJ databases">
        <title>The whole genome sequencing and assembly of Bacillus cohnii DSM 6307T strain.</title>
        <authorList>
            <person name="Lee Y.-J."/>
            <person name="Yi H."/>
            <person name="Bahn Y.-S."/>
            <person name="Kim J.F."/>
            <person name="Lee D.-W."/>
        </authorList>
    </citation>
    <scope>NUCLEOTIDE SEQUENCE [LARGE SCALE GENOMIC DNA]</scope>
    <source>
        <strain evidence="2 3">DSM 6307</strain>
    </source>
</reference>
<dbReference type="STRING" id="1314751.GCA_001591425_00834"/>
<dbReference type="Proteomes" id="UP000215224">
    <property type="component" value="Chromosome"/>
</dbReference>
<evidence type="ECO:0000313" key="3">
    <source>
        <dbReference type="Proteomes" id="UP000215224"/>
    </source>
</evidence>